<dbReference type="EMBL" id="CAXITT010006228">
    <property type="protein sequence ID" value="CAL1549176.1"/>
    <property type="molecule type" value="Genomic_DNA"/>
</dbReference>
<dbReference type="GO" id="GO:0005452">
    <property type="term" value="F:solute:inorganic anion antiporter activity"/>
    <property type="evidence" value="ECO:0007669"/>
    <property type="project" value="InterPro"/>
</dbReference>
<reference evidence="2 3" key="1">
    <citation type="submission" date="2024-04" db="EMBL/GenBank/DDBJ databases">
        <authorList>
            <consortium name="Genoscope - CEA"/>
            <person name="William W."/>
        </authorList>
    </citation>
    <scope>NUCLEOTIDE SEQUENCE [LARGE SCALE GENOMIC DNA]</scope>
</reference>
<protein>
    <recommendedName>
        <fullName evidence="1">Band 3 cytoplasmic domain-containing protein</fullName>
    </recommendedName>
</protein>
<dbReference type="GO" id="GO:0015701">
    <property type="term" value="P:bicarbonate transport"/>
    <property type="evidence" value="ECO:0007669"/>
    <property type="project" value="TreeGrafter"/>
</dbReference>
<evidence type="ECO:0000313" key="2">
    <source>
        <dbReference type="EMBL" id="CAL1549176.1"/>
    </source>
</evidence>
<proteinExistence type="predicted"/>
<comment type="caution">
    <text evidence="2">The sequence shown here is derived from an EMBL/GenBank/DDBJ whole genome shotgun (WGS) entry which is preliminary data.</text>
</comment>
<dbReference type="Gene3D" id="3.40.930.10">
    <property type="entry name" value="Mannitol-specific EII, Chain A"/>
    <property type="match status" value="1"/>
</dbReference>
<feature type="domain" description="Band 3 cytoplasmic" evidence="1">
    <location>
        <begin position="6"/>
        <end position="91"/>
    </location>
</feature>
<evidence type="ECO:0000259" key="1">
    <source>
        <dbReference type="Pfam" id="PF07565"/>
    </source>
</evidence>
<dbReference type="PANTHER" id="PTHR11453">
    <property type="entry name" value="ANION EXCHANGE PROTEIN"/>
    <property type="match status" value="1"/>
</dbReference>
<dbReference type="SUPFAM" id="SSF55804">
    <property type="entry name" value="Phoshotransferase/anion transport protein"/>
    <property type="match status" value="1"/>
</dbReference>
<dbReference type="Pfam" id="PF07565">
    <property type="entry name" value="Band_3_cyto"/>
    <property type="match status" value="1"/>
</dbReference>
<dbReference type="InterPro" id="IPR003020">
    <property type="entry name" value="HCO3_transpt_euk"/>
</dbReference>
<dbReference type="InterPro" id="IPR013769">
    <property type="entry name" value="Band3_cytoplasmic_dom"/>
</dbReference>
<accession>A0AAV2ISE0</accession>
<gene>
    <name evidence="2" type="ORF">GSLYS_00022493001</name>
</gene>
<dbReference type="InterPro" id="IPR016152">
    <property type="entry name" value="PTrfase/Anion_transptr"/>
</dbReference>
<dbReference type="PANTHER" id="PTHR11453:SF47">
    <property type="entry name" value="ANION EXCHANGE PROTEIN"/>
    <property type="match status" value="1"/>
</dbReference>
<keyword evidence="3" id="KW-1185">Reference proteome</keyword>
<dbReference type="GO" id="GO:0005886">
    <property type="term" value="C:plasma membrane"/>
    <property type="evidence" value="ECO:0007669"/>
    <property type="project" value="TreeGrafter"/>
</dbReference>
<dbReference type="Proteomes" id="UP001497497">
    <property type="component" value="Unassembled WGS sequence"/>
</dbReference>
<sequence>FSWHHQKNTKFQRKIPKNAVATNILIGELTCLRRPLMALVRLNPARHMGWLCEVRLATQFVFICLVPDLKSENNYDVREVGRCIGTLMIDPV</sequence>
<dbReference type="GO" id="GO:0050801">
    <property type="term" value="P:monoatomic ion homeostasis"/>
    <property type="evidence" value="ECO:0007669"/>
    <property type="project" value="TreeGrafter"/>
</dbReference>
<evidence type="ECO:0000313" key="3">
    <source>
        <dbReference type="Proteomes" id="UP001497497"/>
    </source>
</evidence>
<organism evidence="2 3">
    <name type="scientific">Lymnaea stagnalis</name>
    <name type="common">Great pond snail</name>
    <name type="synonym">Helix stagnalis</name>
    <dbReference type="NCBI Taxonomy" id="6523"/>
    <lineage>
        <taxon>Eukaryota</taxon>
        <taxon>Metazoa</taxon>
        <taxon>Spiralia</taxon>
        <taxon>Lophotrochozoa</taxon>
        <taxon>Mollusca</taxon>
        <taxon>Gastropoda</taxon>
        <taxon>Heterobranchia</taxon>
        <taxon>Euthyneura</taxon>
        <taxon>Panpulmonata</taxon>
        <taxon>Hygrophila</taxon>
        <taxon>Lymnaeoidea</taxon>
        <taxon>Lymnaeidae</taxon>
        <taxon>Lymnaea</taxon>
    </lineage>
</organism>
<dbReference type="AlphaFoldDB" id="A0AAV2ISE0"/>
<name>A0AAV2ISE0_LYMST</name>
<dbReference type="GO" id="GO:0008509">
    <property type="term" value="F:monoatomic anion transmembrane transporter activity"/>
    <property type="evidence" value="ECO:0007669"/>
    <property type="project" value="InterPro"/>
</dbReference>
<feature type="non-terminal residue" evidence="2">
    <location>
        <position position="92"/>
    </location>
</feature>
<feature type="non-terminal residue" evidence="2">
    <location>
        <position position="1"/>
    </location>
</feature>